<feature type="compositionally biased region" description="Low complexity" evidence="4">
    <location>
        <begin position="41"/>
        <end position="70"/>
    </location>
</feature>
<reference evidence="6" key="3">
    <citation type="submission" date="2021-05" db="UniProtKB">
        <authorList>
            <consortium name="EnsemblPlants"/>
        </authorList>
    </citation>
    <scope>IDENTIFICATION</scope>
    <source>
        <strain evidence="6">cv. B73</strain>
    </source>
</reference>
<reference evidence="7" key="1">
    <citation type="submission" date="2015-12" db="EMBL/GenBank/DDBJ databases">
        <title>Update maize B73 reference genome by single molecule sequencing technologies.</title>
        <authorList>
            <consortium name="Maize Genome Sequencing Project"/>
            <person name="Ware D."/>
        </authorList>
    </citation>
    <scope>NUCLEOTIDE SEQUENCE [LARGE SCALE GENOMIC DNA]</scope>
    <source>
        <strain evidence="7">cv. B73</strain>
    </source>
</reference>
<dbReference type="InParanoid" id="A0A804LCB0"/>
<keyword evidence="5" id="KW-0812">Transmembrane</keyword>
<feature type="region of interest" description="Disordered" evidence="4">
    <location>
        <begin position="395"/>
        <end position="415"/>
    </location>
</feature>
<dbReference type="SUPFAM" id="SSF50978">
    <property type="entry name" value="WD40 repeat-like"/>
    <property type="match status" value="1"/>
</dbReference>
<evidence type="ECO:0008006" key="8">
    <source>
        <dbReference type="Google" id="ProtNLM"/>
    </source>
</evidence>
<evidence type="ECO:0000256" key="1">
    <source>
        <dbReference type="ARBA" id="ARBA00022574"/>
    </source>
</evidence>
<dbReference type="InterPro" id="IPR040324">
    <property type="entry name" value="WDR44/Dgr2"/>
</dbReference>
<dbReference type="InterPro" id="IPR001680">
    <property type="entry name" value="WD40_rpt"/>
</dbReference>
<keyword evidence="1 3" id="KW-0853">WD repeat</keyword>
<feature type="compositionally biased region" description="Basic and acidic residues" evidence="4">
    <location>
        <begin position="114"/>
        <end position="128"/>
    </location>
</feature>
<dbReference type="FunFam" id="2.130.10.10:FF:002891">
    <property type="entry name" value="Expressed protein"/>
    <property type="match status" value="1"/>
</dbReference>
<dbReference type="Gramene" id="Zm00001eb001040_T001">
    <property type="protein sequence ID" value="Zm00001eb001040_P001"/>
    <property type="gene ID" value="Zm00001eb001040"/>
</dbReference>
<reference evidence="6" key="2">
    <citation type="submission" date="2019-07" db="EMBL/GenBank/DDBJ databases">
        <authorList>
            <person name="Seetharam A."/>
            <person name="Woodhouse M."/>
            <person name="Cannon E."/>
        </authorList>
    </citation>
    <scope>NUCLEOTIDE SEQUENCE [LARGE SCALE GENOMIC DNA]</scope>
    <source>
        <strain evidence="6">cv. B73</strain>
    </source>
</reference>
<protein>
    <recommendedName>
        <fullName evidence="8">WD repeat-containing protein 44</fullName>
    </recommendedName>
</protein>
<feature type="repeat" description="WD" evidence="3">
    <location>
        <begin position="729"/>
        <end position="750"/>
    </location>
</feature>
<evidence type="ECO:0000256" key="5">
    <source>
        <dbReference type="SAM" id="Phobius"/>
    </source>
</evidence>
<feature type="region of interest" description="Disordered" evidence="4">
    <location>
        <begin position="27"/>
        <end position="70"/>
    </location>
</feature>
<dbReference type="PROSITE" id="PS50082">
    <property type="entry name" value="WD_REPEATS_2"/>
    <property type="match status" value="4"/>
</dbReference>
<feature type="repeat" description="WD" evidence="3">
    <location>
        <begin position="584"/>
        <end position="618"/>
    </location>
</feature>
<organism evidence="6 7">
    <name type="scientific">Zea mays</name>
    <name type="common">Maize</name>
    <dbReference type="NCBI Taxonomy" id="4577"/>
    <lineage>
        <taxon>Eukaryota</taxon>
        <taxon>Viridiplantae</taxon>
        <taxon>Streptophyta</taxon>
        <taxon>Embryophyta</taxon>
        <taxon>Tracheophyta</taxon>
        <taxon>Spermatophyta</taxon>
        <taxon>Magnoliopsida</taxon>
        <taxon>Liliopsida</taxon>
        <taxon>Poales</taxon>
        <taxon>Poaceae</taxon>
        <taxon>PACMAD clade</taxon>
        <taxon>Panicoideae</taxon>
        <taxon>Andropogonodae</taxon>
        <taxon>Andropogoneae</taxon>
        <taxon>Tripsacinae</taxon>
        <taxon>Zea</taxon>
    </lineage>
</organism>
<dbReference type="FunCoup" id="A0A804LCB0">
    <property type="interactions" value="1024"/>
</dbReference>
<evidence type="ECO:0000313" key="7">
    <source>
        <dbReference type="Proteomes" id="UP000007305"/>
    </source>
</evidence>
<accession>A0A804LCB0</accession>
<dbReference type="PROSITE" id="PS50294">
    <property type="entry name" value="WD_REPEATS_REGION"/>
    <property type="match status" value="3"/>
</dbReference>
<evidence type="ECO:0000256" key="2">
    <source>
        <dbReference type="ARBA" id="ARBA00022737"/>
    </source>
</evidence>
<dbReference type="AlphaFoldDB" id="A0A804LCB0"/>
<dbReference type="Gene3D" id="2.130.10.10">
    <property type="entry name" value="YVTN repeat-like/Quinoprotein amine dehydrogenase"/>
    <property type="match status" value="2"/>
</dbReference>
<dbReference type="Proteomes" id="UP000007305">
    <property type="component" value="Chromosome 1"/>
</dbReference>
<feature type="compositionally biased region" description="Low complexity" evidence="4">
    <location>
        <begin position="129"/>
        <end position="144"/>
    </location>
</feature>
<feature type="region of interest" description="Disordered" evidence="4">
    <location>
        <begin position="107"/>
        <end position="201"/>
    </location>
</feature>
<dbReference type="InterPro" id="IPR036322">
    <property type="entry name" value="WD40_repeat_dom_sf"/>
</dbReference>
<evidence type="ECO:0000256" key="4">
    <source>
        <dbReference type="SAM" id="MobiDB-lite"/>
    </source>
</evidence>
<evidence type="ECO:0000256" key="3">
    <source>
        <dbReference type="PROSITE-ProRule" id="PRU00221"/>
    </source>
</evidence>
<dbReference type="PANTHER" id="PTHR14221">
    <property type="entry name" value="WD REPEAT DOMAIN 44"/>
    <property type="match status" value="1"/>
</dbReference>
<feature type="compositionally biased region" description="Low complexity" evidence="4">
    <location>
        <begin position="186"/>
        <end position="197"/>
    </location>
</feature>
<dbReference type="InterPro" id="IPR020472">
    <property type="entry name" value="WD40_PAC1"/>
</dbReference>
<feature type="repeat" description="WD" evidence="3">
    <location>
        <begin position="544"/>
        <end position="576"/>
    </location>
</feature>
<dbReference type="PRINTS" id="PR00320">
    <property type="entry name" value="GPROTEINBRPT"/>
</dbReference>
<keyword evidence="2" id="KW-0677">Repeat</keyword>
<dbReference type="PANTHER" id="PTHR14221:SF0">
    <property type="entry name" value="WD REPEAT-CONTAINING PROTEIN 44"/>
    <property type="match status" value="1"/>
</dbReference>
<dbReference type="SMART" id="SM00320">
    <property type="entry name" value="WD40"/>
    <property type="match status" value="7"/>
</dbReference>
<keyword evidence="7" id="KW-1185">Reference proteome</keyword>
<dbReference type="InterPro" id="IPR015943">
    <property type="entry name" value="WD40/YVTN_repeat-like_dom_sf"/>
</dbReference>
<dbReference type="Pfam" id="PF00400">
    <property type="entry name" value="WD40"/>
    <property type="match status" value="4"/>
</dbReference>
<dbReference type="EnsemblPlants" id="Zm00001eb001040_T001">
    <property type="protein sequence ID" value="Zm00001eb001040_P001"/>
    <property type="gene ID" value="Zm00001eb001040"/>
</dbReference>
<feature type="repeat" description="WD" evidence="3">
    <location>
        <begin position="439"/>
        <end position="480"/>
    </location>
</feature>
<keyword evidence="5" id="KW-0472">Membrane</keyword>
<sequence length="919" mass="100638">MSKRDPWTGRAIPVVFLGPRRGFALPFLSLPGEPPNPPAPNRSQSSRSPPIHPTPTIITHPPSPGPASLSLLRPPRRPLLFITLLHSLAFGCCWLVPFLRVARTHPTPKATTHTQREARDGEGEDASRSGRATSGAGGARTHATLPRSKTREIRLPSSPARARSGYVSMAAGEEQEEFFDSREVLSPASVSSSPSSSGRHDDGGWLFAQQLLEVWVRDPGSVHERRQRFVKSLGLMDPSPHGARPGEETCSRPEAREEILPASPSTELFSAVPTFASMGGEPTASGGDGAGTEEEPECVFKNLDDGTVFVVDEMGKDGSFRSLRERLSNRTVTAAEFEQAFGSSPFIRELMRRVDDSDEPSTPEKTVLRRRRRRRIGWLRRLGIGVCVVDADAEEEDDEVNSTSSTSSRGCSRKVDRVKVRPYKKRSKELSAVYKGQVIKAHEGAIVTMKFSSDGQLLATGGEDGVVRVWRVVEGKRPDDRHFVDDDPSCVFFTVNENSELAPINSCEGGKGKHNNSSKVATDPACVVIPHQTFALSEDPVHEFRGHHDAILDLSWSKNRELLSASKDKTVRLWKVGCDSCLKVFSHNNYVTCVQFKPTNDNYFISGCIDGMVRIWDVPRCLVVDWADSKEIITAVCYRPDGKGAVVGTITGNCHCYEASENHLALESQVPLYGRKKSPLKRIVGFQYCPSDPKKLMVTSGDSQVRILDGAHVVSSYKGLRSPSQVPAAFTPDGDHIIAASDDSSIYMWNYANQLAPVTSRVKTVWSYEHFFCNDVSVAIPWNALPARSSISLACNIPLSRQEVSEELHNSQESVSCCSAEGSPKADSSCRLPSGNFTLSNAFSAELAPRGKATWPEEQLPSSDSVTPSSSSALRKSQYKFLKTSCQSAATHAWGQVIVTAGWDGNIRSFQNYGLPMQV</sequence>
<proteinExistence type="predicted"/>
<name>A0A804LCB0_MAIZE</name>
<feature type="transmembrane region" description="Helical" evidence="5">
    <location>
        <begin position="79"/>
        <end position="99"/>
    </location>
</feature>
<evidence type="ECO:0000313" key="6">
    <source>
        <dbReference type="EnsemblPlants" id="Zm00001eb001040_P001"/>
    </source>
</evidence>
<keyword evidence="5" id="KW-1133">Transmembrane helix</keyword>